<sequence length="110" mass="11801">MQCYIIFQPGYVYGALEKAIAVLIIACPCALGLATPTSVMVGSGRASQLGLLFKEGRFLELLGETSIVALDKTGTITKGEPRVTDIYVKHIRENAFLEVVGAVENTQPTL</sequence>
<evidence type="ECO:0000256" key="3">
    <source>
        <dbReference type="ARBA" id="ARBA00022967"/>
    </source>
</evidence>
<dbReference type="PANTHER" id="PTHR43520">
    <property type="entry name" value="ATP7, ISOFORM B"/>
    <property type="match status" value="1"/>
</dbReference>
<accession>A0A1G8PZB4</accession>
<organism evidence="7 8">
    <name type="scientific">Alteribacillus bidgolensis</name>
    <dbReference type="NCBI Taxonomy" id="930129"/>
    <lineage>
        <taxon>Bacteria</taxon>
        <taxon>Bacillati</taxon>
        <taxon>Bacillota</taxon>
        <taxon>Bacilli</taxon>
        <taxon>Bacillales</taxon>
        <taxon>Bacillaceae</taxon>
        <taxon>Alteribacillus</taxon>
    </lineage>
</organism>
<dbReference type="AlphaFoldDB" id="A0A1G8PZB4"/>
<evidence type="ECO:0000256" key="6">
    <source>
        <dbReference type="SAM" id="Phobius"/>
    </source>
</evidence>
<dbReference type="Proteomes" id="UP000199017">
    <property type="component" value="Unassembled WGS sequence"/>
</dbReference>
<comment type="subcellular location">
    <subcellularLocation>
        <location evidence="1">Membrane</location>
    </subcellularLocation>
</comment>
<evidence type="ECO:0000256" key="1">
    <source>
        <dbReference type="ARBA" id="ARBA00004370"/>
    </source>
</evidence>
<protein>
    <submittedName>
        <fullName evidence="7">Cu+-exporting ATPase</fullName>
    </submittedName>
</protein>
<evidence type="ECO:0000313" key="7">
    <source>
        <dbReference type="EMBL" id="SDI97834.1"/>
    </source>
</evidence>
<keyword evidence="4 6" id="KW-1133">Transmembrane helix</keyword>
<keyword evidence="2 6" id="KW-0812">Transmembrane</keyword>
<name>A0A1G8PZB4_9BACI</name>
<dbReference type="GO" id="GO:0043682">
    <property type="term" value="F:P-type divalent copper transporter activity"/>
    <property type="evidence" value="ECO:0007669"/>
    <property type="project" value="TreeGrafter"/>
</dbReference>
<dbReference type="GO" id="GO:0005507">
    <property type="term" value="F:copper ion binding"/>
    <property type="evidence" value="ECO:0007669"/>
    <property type="project" value="TreeGrafter"/>
</dbReference>
<evidence type="ECO:0000256" key="4">
    <source>
        <dbReference type="ARBA" id="ARBA00022989"/>
    </source>
</evidence>
<dbReference type="InterPro" id="IPR018303">
    <property type="entry name" value="ATPase_P-typ_P_site"/>
</dbReference>
<dbReference type="Gene3D" id="1.20.1110.10">
    <property type="entry name" value="Calcium-transporting ATPase, transmembrane domain"/>
    <property type="match status" value="1"/>
</dbReference>
<proteinExistence type="predicted"/>
<dbReference type="RefSeq" id="WP_091587571.1">
    <property type="nucleotide sequence ID" value="NZ_FNDU01000017.1"/>
</dbReference>
<feature type="transmembrane region" description="Helical" evidence="6">
    <location>
        <begin position="20"/>
        <end position="41"/>
    </location>
</feature>
<evidence type="ECO:0000313" key="8">
    <source>
        <dbReference type="Proteomes" id="UP000199017"/>
    </source>
</evidence>
<keyword evidence="3" id="KW-1278">Translocase</keyword>
<dbReference type="GO" id="GO:0016020">
    <property type="term" value="C:membrane"/>
    <property type="evidence" value="ECO:0007669"/>
    <property type="project" value="UniProtKB-SubCell"/>
</dbReference>
<keyword evidence="5 6" id="KW-0472">Membrane</keyword>
<dbReference type="PROSITE" id="PS00154">
    <property type="entry name" value="ATPASE_E1_E2"/>
    <property type="match status" value="1"/>
</dbReference>
<evidence type="ECO:0000256" key="2">
    <source>
        <dbReference type="ARBA" id="ARBA00022692"/>
    </source>
</evidence>
<reference evidence="7 8" key="1">
    <citation type="submission" date="2016-10" db="EMBL/GenBank/DDBJ databases">
        <authorList>
            <person name="de Groot N.N."/>
        </authorList>
    </citation>
    <scope>NUCLEOTIDE SEQUENCE [LARGE SCALE GENOMIC DNA]</scope>
    <source>
        <strain evidence="8">P4B,CCM 7963,CECT 7998,DSM 25260,IBRC-M 10614,KCTC 13821</strain>
    </source>
</reference>
<keyword evidence="8" id="KW-1185">Reference proteome</keyword>
<gene>
    <name evidence="7" type="ORF">SAMN05216352_1179</name>
</gene>
<dbReference type="STRING" id="930129.SAMN05216352_1179"/>
<dbReference type="EMBL" id="FNDU01000017">
    <property type="protein sequence ID" value="SDI97834.1"/>
    <property type="molecule type" value="Genomic_DNA"/>
</dbReference>
<evidence type="ECO:0000256" key="5">
    <source>
        <dbReference type="ARBA" id="ARBA00023136"/>
    </source>
</evidence>
<dbReference type="GO" id="GO:0055070">
    <property type="term" value="P:copper ion homeostasis"/>
    <property type="evidence" value="ECO:0007669"/>
    <property type="project" value="TreeGrafter"/>
</dbReference>
<dbReference type="PANTHER" id="PTHR43520:SF8">
    <property type="entry name" value="P-TYPE CU(+) TRANSPORTER"/>
    <property type="match status" value="1"/>
</dbReference>